<dbReference type="InterPro" id="IPR013083">
    <property type="entry name" value="Znf_RING/FYVE/PHD"/>
</dbReference>
<sequence length="521" mass="57861">MSHLTLSAPTTCFLYAHAYTHFHCTGCIYDEGLSLFAKDERLVELYEAEGCKRRGTREWVGLMSSQHSVEELTKCRAFTVTRLACDADTSHEIVVDTTSPRPFRSTLTILKGSVDVYCVGDVTVVTKPFGSTTHGKRIDHFSSSVVYESCIQDNPSGIVHLVHLLKKRKVPVREAFEWLSRPKEKLSNKDNFLHRIALSSSSSSLWKHMSDLFHAYCGGDKKEADNLINEWLQRLDSHGETPITVAVLAANADVVRCMIRTHPPLTKLETKDGDINPRYMTGWSHEYKVVEDPKRSEAFQRRLIQRMLHEVVHERARRRHEVASQLLSDEVATSSRKKMLSRRGNRGAARASKRGAREATARTEEEAVGGAVETDDHSTRVNQPTADAPPLEGSRPGVPSTPPARSSGGDSETMPRAVPLCRSFANAVGCSTRANGEGRAGSSRASVATASTLAQAFSKHEPERDEREDALCVICCYEPQAVAVVPCGHVCFCLHCADKERVRACPICRVNVDSFLRLYRV</sequence>
<feature type="compositionally biased region" description="Basic and acidic residues" evidence="2">
    <location>
        <begin position="355"/>
        <end position="365"/>
    </location>
</feature>
<feature type="domain" description="RING-type" evidence="3">
    <location>
        <begin position="472"/>
        <end position="509"/>
    </location>
</feature>
<reference evidence="4 5" key="1">
    <citation type="journal article" date="2015" name="Genome Biol. Evol.">
        <title>Comparative Genomics of a Bacterivorous Green Alga Reveals Evolutionary Causalities and Consequences of Phago-Mixotrophic Mode of Nutrition.</title>
        <authorList>
            <person name="Burns J.A."/>
            <person name="Paasch A."/>
            <person name="Narechania A."/>
            <person name="Kim E."/>
        </authorList>
    </citation>
    <scope>NUCLEOTIDE SEQUENCE [LARGE SCALE GENOMIC DNA]</scope>
    <source>
        <strain evidence="4 5">PLY_AMNH</strain>
    </source>
</reference>
<keyword evidence="1" id="KW-0863">Zinc-finger</keyword>
<gene>
    <name evidence="4" type="ORF">CYMTET_47226</name>
</gene>
<protein>
    <recommendedName>
        <fullName evidence="3">RING-type domain-containing protein</fullName>
    </recommendedName>
</protein>
<dbReference type="SUPFAM" id="SSF57850">
    <property type="entry name" value="RING/U-box"/>
    <property type="match status" value="1"/>
</dbReference>
<dbReference type="Proteomes" id="UP001190700">
    <property type="component" value="Unassembled WGS sequence"/>
</dbReference>
<keyword evidence="1" id="KW-0479">Metal-binding</keyword>
<keyword evidence="5" id="KW-1185">Reference proteome</keyword>
<dbReference type="GO" id="GO:0016567">
    <property type="term" value="P:protein ubiquitination"/>
    <property type="evidence" value="ECO:0007669"/>
    <property type="project" value="TreeGrafter"/>
</dbReference>
<name>A0AAE0EWS4_9CHLO</name>
<evidence type="ECO:0000256" key="2">
    <source>
        <dbReference type="SAM" id="MobiDB-lite"/>
    </source>
</evidence>
<dbReference type="PANTHER" id="PTHR22696:SF1">
    <property type="entry name" value="E3 UBIQUITIN-PROTEIN LIGASE RNF26"/>
    <property type="match status" value="1"/>
</dbReference>
<dbReference type="GO" id="GO:0008270">
    <property type="term" value="F:zinc ion binding"/>
    <property type="evidence" value="ECO:0007669"/>
    <property type="project" value="UniProtKB-KW"/>
</dbReference>
<dbReference type="EMBL" id="LGRX02033085">
    <property type="protein sequence ID" value="KAK3243084.1"/>
    <property type="molecule type" value="Genomic_DNA"/>
</dbReference>
<organism evidence="4 5">
    <name type="scientific">Cymbomonas tetramitiformis</name>
    <dbReference type="NCBI Taxonomy" id="36881"/>
    <lineage>
        <taxon>Eukaryota</taxon>
        <taxon>Viridiplantae</taxon>
        <taxon>Chlorophyta</taxon>
        <taxon>Pyramimonadophyceae</taxon>
        <taxon>Pyramimonadales</taxon>
        <taxon>Pyramimonadaceae</taxon>
        <taxon>Cymbomonas</taxon>
    </lineage>
</organism>
<proteinExistence type="predicted"/>
<comment type="caution">
    <text evidence="4">The sequence shown here is derived from an EMBL/GenBank/DDBJ whole genome shotgun (WGS) entry which is preliminary data.</text>
</comment>
<feature type="compositionally biased region" description="Basic residues" evidence="2">
    <location>
        <begin position="335"/>
        <end position="345"/>
    </location>
</feature>
<dbReference type="Pfam" id="PF13920">
    <property type="entry name" value="zf-C3HC4_3"/>
    <property type="match status" value="1"/>
</dbReference>
<feature type="region of interest" description="Disordered" evidence="2">
    <location>
        <begin position="329"/>
        <end position="415"/>
    </location>
</feature>
<evidence type="ECO:0000313" key="4">
    <source>
        <dbReference type="EMBL" id="KAK3243084.1"/>
    </source>
</evidence>
<evidence type="ECO:0000256" key="1">
    <source>
        <dbReference type="PROSITE-ProRule" id="PRU00175"/>
    </source>
</evidence>
<evidence type="ECO:0000259" key="3">
    <source>
        <dbReference type="PROSITE" id="PS50089"/>
    </source>
</evidence>
<dbReference type="Gene3D" id="3.30.40.10">
    <property type="entry name" value="Zinc/RING finger domain, C3HC4 (zinc finger)"/>
    <property type="match status" value="1"/>
</dbReference>
<dbReference type="AlphaFoldDB" id="A0AAE0EWS4"/>
<accession>A0AAE0EWS4</accession>
<evidence type="ECO:0000313" key="5">
    <source>
        <dbReference type="Proteomes" id="UP001190700"/>
    </source>
</evidence>
<dbReference type="GO" id="GO:0061630">
    <property type="term" value="F:ubiquitin protein ligase activity"/>
    <property type="evidence" value="ECO:0007669"/>
    <property type="project" value="TreeGrafter"/>
</dbReference>
<dbReference type="PANTHER" id="PTHR22696">
    <property type="entry name" value="E3 UBIQUITIN-PROTEIN LIGASE RNF26"/>
    <property type="match status" value="1"/>
</dbReference>
<dbReference type="InterPro" id="IPR001841">
    <property type="entry name" value="Znf_RING"/>
</dbReference>
<keyword evidence="1" id="KW-0862">Zinc</keyword>
<dbReference type="PROSITE" id="PS50089">
    <property type="entry name" value="ZF_RING_2"/>
    <property type="match status" value="1"/>
</dbReference>
<dbReference type="GO" id="GO:0006511">
    <property type="term" value="P:ubiquitin-dependent protein catabolic process"/>
    <property type="evidence" value="ECO:0007669"/>
    <property type="project" value="TreeGrafter"/>
</dbReference>